<accession>A0A418LYY8</accession>
<dbReference type="InterPro" id="IPR027417">
    <property type="entry name" value="P-loop_NTPase"/>
</dbReference>
<gene>
    <name evidence="2" type="ORF">DYU11_28310</name>
</gene>
<dbReference type="EMBL" id="QXED01000011">
    <property type="protein sequence ID" value="RIV18479.1"/>
    <property type="molecule type" value="Genomic_DNA"/>
</dbReference>
<sequence>MSKFELFPPQQIIGVFRGFSHGGLEFHADLVLPYRNDFQSIPMHGQFLLVQLETPEEAVLGRITSLSSAGKLSSGVGEEFNIRAMREGRPVPEDLREDYLKYEIDIRVLGVLRNDTSNSLTFVASHRRLPHVGSAVAFPSKEVIQEIAGHNIEGAELGFYALGEYIYSGTSNKLSSEKWMQIKDPEILVKFPVSNLISRRSFIFARAGFGKSNLNKLLFSELYKTTPTTEKRGGRKVPVGTLLFDPDGEYFWPDDKGRPGLCDVEAIENNLVIFTNRRGPSPFYQSFVAGGIKLDIRRLKPSDVISISLSPDRQDQQNVRKLRSLRDDQWEELVNIIDRDGNQTQTSDIARILGLTLPNQEAEALAAKSNMTSIVRMLHDSSSQLMDLLLSALKDGKLCVIDVSQMRGGQSLILSSLILRKIFSHNQEQYTEAQPQTIPTLAVVEEAQSVLSGHEAGSEPYIAWVKEGRKYDLGAVLITQQPGSIPNELLSQGDNWFIFHLLSASDLNNIKQSNAHFSQDILSSLLNEPIPGQGVFWSSSGGKPYPVALRVLSFEALHKLRDPKYDQAPISIYAQELKQKFEQQLLDPDTGLAVNGIDPLSAYKTRAVDAIRSDAEIMEKLNNGGIAWGALQAVIKENLPAVIDETERNDLAYKFVPLVMNEIFGAQNSVWERVKNENGKSHLRLKQQK</sequence>
<dbReference type="PANTHER" id="PTHR42957">
    <property type="entry name" value="HELICASE MJ1565-RELATED"/>
    <property type="match status" value="1"/>
</dbReference>
<dbReference type="RefSeq" id="WP_119671112.1">
    <property type="nucleotide sequence ID" value="NZ_QXED01000011.1"/>
</dbReference>
<dbReference type="Gene3D" id="3.40.50.300">
    <property type="entry name" value="P-loop containing nucleotide triphosphate hydrolases"/>
    <property type="match status" value="2"/>
</dbReference>
<dbReference type="OrthoDB" id="9806951at2"/>
<feature type="domain" description="Helicase HerA central" evidence="1">
    <location>
        <begin position="183"/>
        <end position="422"/>
    </location>
</feature>
<dbReference type="PANTHER" id="PTHR42957:SF1">
    <property type="entry name" value="HELICASE MJ1565-RELATED"/>
    <property type="match status" value="1"/>
</dbReference>
<name>A0A418LYY8_9BACT</name>
<keyword evidence="3" id="KW-1185">Reference proteome</keyword>
<dbReference type="InterPro" id="IPR002789">
    <property type="entry name" value="HerA_central"/>
</dbReference>
<dbReference type="SUPFAM" id="SSF52540">
    <property type="entry name" value="P-loop containing nucleoside triphosphate hydrolases"/>
    <property type="match status" value="1"/>
</dbReference>
<evidence type="ECO:0000313" key="3">
    <source>
        <dbReference type="Proteomes" id="UP000283523"/>
    </source>
</evidence>
<protein>
    <submittedName>
        <fullName evidence="2">DUF87 domain-containing protein</fullName>
    </submittedName>
</protein>
<evidence type="ECO:0000259" key="1">
    <source>
        <dbReference type="Pfam" id="PF01935"/>
    </source>
</evidence>
<dbReference type="AlphaFoldDB" id="A0A418LYY8"/>
<evidence type="ECO:0000313" key="2">
    <source>
        <dbReference type="EMBL" id="RIV18479.1"/>
    </source>
</evidence>
<dbReference type="InterPro" id="IPR008571">
    <property type="entry name" value="HerA-like"/>
</dbReference>
<dbReference type="Pfam" id="PF01935">
    <property type="entry name" value="DUF87"/>
    <property type="match status" value="1"/>
</dbReference>
<proteinExistence type="predicted"/>
<dbReference type="Proteomes" id="UP000283523">
    <property type="component" value="Unassembled WGS sequence"/>
</dbReference>
<reference evidence="2 3" key="1">
    <citation type="submission" date="2018-08" db="EMBL/GenBank/DDBJ databases">
        <title>Fibrisoma montanum sp. nov., isolated from Danxia mountain soil.</title>
        <authorList>
            <person name="Huang Y."/>
        </authorList>
    </citation>
    <scope>NUCLEOTIDE SEQUENCE [LARGE SCALE GENOMIC DNA]</scope>
    <source>
        <strain evidence="2 3">HYT19</strain>
    </source>
</reference>
<comment type="caution">
    <text evidence="2">The sequence shown here is derived from an EMBL/GenBank/DDBJ whole genome shotgun (WGS) entry which is preliminary data.</text>
</comment>
<organism evidence="2 3">
    <name type="scientific">Fibrisoma montanum</name>
    <dbReference type="NCBI Taxonomy" id="2305895"/>
    <lineage>
        <taxon>Bacteria</taxon>
        <taxon>Pseudomonadati</taxon>
        <taxon>Bacteroidota</taxon>
        <taxon>Cytophagia</taxon>
        <taxon>Cytophagales</taxon>
        <taxon>Spirosomataceae</taxon>
        <taxon>Fibrisoma</taxon>
    </lineage>
</organism>